<dbReference type="RefSeq" id="WP_097193395.1">
    <property type="nucleotide sequence ID" value="NZ_OBQI01000001.1"/>
</dbReference>
<dbReference type="AlphaFoldDB" id="A0A285UYC7"/>
<dbReference type="PANTHER" id="PTHR30535:SF34">
    <property type="entry name" value="MOLYBDATE-BINDING PROTEIN MOLA"/>
    <property type="match status" value="1"/>
</dbReference>
<keyword evidence="5" id="KW-1185">Reference proteome</keyword>
<organism evidence="4 5">
    <name type="scientific">Blastococcus aggregatus</name>
    <dbReference type="NCBI Taxonomy" id="38502"/>
    <lineage>
        <taxon>Bacteria</taxon>
        <taxon>Bacillati</taxon>
        <taxon>Actinomycetota</taxon>
        <taxon>Actinomycetes</taxon>
        <taxon>Geodermatophilales</taxon>
        <taxon>Geodermatophilaceae</taxon>
        <taxon>Blastococcus</taxon>
    </lineage>
</organism>
<dbReference type="CDD" id="cd01143">
    <property type="entry name" value="YvrC"/>
    <property type="match status" value="1"/>
</dbReference>
<gene>
    <name evidence="4" type="ORF">SAMN05660748_0456</name>
</gene>
<name>A0A285UYC7_9ACTN</name>
<reference evidence="5" key="1">
    <citation type="submission" date="2017-08" db="EMBL/GenBank/DDBJ databases">
        <authorList>
            <person name="Varghese N."/>
            <person name="Submissions S."/>
        </authorList>
    </citation>
    <scope>NUCLEOTIDE SEQUENCE [LARGE SCALE GENOMIC DNA]</scope>
    <source>
        <strain evidence="5">DSM 4725</strain>
    </source>
</reference>
<dbReference type="Proteomes" id="UP000219435">
    <property type="component" value="Unassembled WGS sequence"/>
</dbReference>
<feature type="compositionally biased region" description="Low complexity" evidence="2">
    <location>
        <begin position="48"/>
        <end position="57"/>
    </location>
</feature>
<dbReference type="GO" id="GO:0071281">
    <property type="term" value="P:cellular response to iron ion"/>
    <property type="evidence" value="ECO:0007669"/>
    <property type="project" value="TreeGrafter"/>
</dbReference>
<evidence type="ECO:0000313" key="5">
    <source>
        <dbReference type="Proteomes" id="UP000219435"/>
    </source>
</evidence>
<comment type="similarity">
    <text evidence="1">Belongs to the bacterial solute-binding protein 8 family.</text>
</comment>
<dbReference type="InterPro" id="IPR002491">
    <property type="entry name" value="ABC_transptr_periplasmic_BD"/>
</dbReference>
<evidence type="ECO:0000256" key="2">
    <source>
        <dbReference type="SAM" id="MobiDB-lite"/>
    </source>
</evidence>
<sequence>MSGPTPRAARSTSRARRRSTPAALLALLVALLLTLTACGGSSDDDDSAASSESASADFPVTVTADNGEVTLDERPEAIVSMSATATEMLFAIGAGDQVEAVDDTSTYPAEAPITDLSSFTPNAEAIVGYSPDLVVLSDDLNGIADALESLDVPVLLLGAAEDLDDTYAQMELLGEATGHADEAAGAVADVRSRIDAAVASVPADVAGQRVYHELDPSFYSADSSTFIGSIYTLFGLENVADGAPDPSGGYPQLSAEYLVEQAPDIIVLADTKCCGESAETVAQRPAFDAVPAVLNGRVVEADDDTASRWGPRIADFAETVAGALQG</sequence>
<dbReference type="EMBL" id="OBQI01000001">
    <property type="protein sequence ID" value="SOC46810.1"/>
    <property type="molecule type" value="Genomic_DNA"/>
</dbReference>
<evidence type="ECO:0000313" key="4">
    <source>
        <dbReference type="EMBL" id="SOC46810.1"/>
    </source>
</evidence>
<proteinExistence type="inferred from homology"/>
<dbReference type="Gene3D" id="3.40.50.1980">
    <property type="entry name" value="Nitrogenase molybdenum iron protein domain"/>
    <property type="match status" value="2"/>
</dbReference>
<accession>A0A285UYC7</accession>
<dbReference type="InterPro" id="IPR050902">
    <property type="entry name" value="ABC_Transporter_SBP"/>
</dbReference>
<dbReference type="PROSITE" id="PS50983">
    <property type="entry name" value="FE_B12_PBP"/>
    <property type="match status" value="1"/>
</dbReference>
<evidence type="ECO:0000259" key="3">
    <source>
        <dbReference type="PROSITE" id="PS50983"/>
    </source>
</evidence>
<dbReference type="SUPFAM" id="SSF53807">
    <property type="entry name" value="Helical backbone' metal receptor"/>
    <property type="match status" value="1"/>
</dbReference>
<dbReference type="PANTHER" id="PTHR30535">
    <property type="entry name" value="VITAMIN B12-BINDING PROTEIN"/>
    <property type="match status" value="1"/>
</dbReference>
<dbReference type="OrthoDB" id="6495095at2"/>
<feature type="region of interest" description="Disordered" evidence="2">
    <location>
        <begin position="42"/>
        <end position="67"/>
    </location>
</feature>
<dbReference type="Pfam" id="PF01497">
    <property type="entry name" value="Peripla_BP_2"/>
    <property type="match status" value="1"/>
</dbReference>
<evidence type="ECO:0000256" key="1">
    <source>
        <dbReference type="ARBA" id="ARBA00008814"/>
    </source>
</evidence>
<protein>
    <submittedName>
        <fullName evidence="4">Iron complex transport system substrate-binding protein</fullName>
    </submittedName>
</protein>
<feature type="domain" description="Fe/B12 periplasmic-binding" evidence="3">
    <location>
        <begin position="77"/>
        <end position="326"/>
    </location>
</feature>